<accession>A0A4U2YNZ0</accession>
<dbReference type="SUPFAM" id="SSF51735">
    <property type="entry name" value="NAD(P)-binding Rossmann-fold domains"/>
    <property type="match status" value="1"/>
</dbReference>
<dbReference type="Pfam" id="PF08240">
    <property type="entry name" value="ADH_N"/>
    <property type="match status" value="1"/>
</dbReference>
<dbReference type="InterPro" id="IPR036291">
    <property type="entry name" value="NAD(P)-bd_dom_sf"/>
</dbReference>
<evidence type="ECO:0000256" key="2">
    <source>
        <dbReference type="ARBA" id="ARBA00008072"/>
    </source>
</evidence>
<evidence type="ECO:0000256" key="9">
    <source>
        <dbReference type="RuleBase" id="RU361277"/>
    </source>
</evidence>
<dbReference type="EC" id="1.1.1.1" evidence="3"/>
<feature type="domain" description="Enoyl reductase (ER)" evidence="10">
    <location>
        <begin position="10"/>
        <end position="338"/>
    </location>
</feature>
<dbReference type="CDD" id="cd05284">
    <property type="entry name" value="arabinose_DH_like"/>
    <property type="match status" value="1"/>
</dbReference>
<evidence type="ECO:0000256" key="8">
    <source>
        <dbReference type="ARBA" id="ARBA00049243"/>
    </source>
</evidence>
<evidence type="ECO:0000256" key="3">
    <source>
        <dbReference type="ARBA" id="ARBA00013190"/>
    </source>
</evidence>
<dbReference type="InterPro" id="IPR020843">
    <property type="entry name" value="ER"/>
</dbReference>
<dbReference type="SMART" id="SM00829">
    <property type="entry name" value="PKS_ER"/>
    <property type="match status" value="1"/>
</dbReference>
<evidence type="ECO:0000256" key="7">
    <source>
        <dbReference type="ARBA" id="ARBA00049164"/>
    </source>
</evidence>
<evidence type="ECO:0000256" key="6">
    <source>
        <dbReference type="ARBA" id="ARBA00023002"/>
    </source>
</evidence>
<comment type="caution">
    <text evidence="11">The sequence shown here is derived from an EMBL/GenBank/DDBJ whole genome shotgun (WGS) entry which is preliminary data.</text>
</comment>
<dbReference type="InterPro" id="IPR013149">
    <property type="entry name" value="ADH-like_C"/>
</dbReference>
<evidence type="ECO:0000313" key="12">
    <source>
        <dbReference type="Proteomes" id="UP000307808"/>
    </source>
</evidence>
<evidence type="ECO:0000313" key="11">
    <source>
        <dbReference type="EMBL" id="TKI62720.1"/>
    </source>
</evidence>
<dbReference type="InterPro" id="IPR013154">
    <property type="entry name" value="ADH-like_N"/>
</dbReference>
<dbReference type="Gene3D" id="3.90.180.10">
    <property type="entry name" value="Medium-chain alcohol dehydrogenases, catalytic domain"/>
    <property type="match status" value="1"/>
</dbReference>
<reference evidence="11 12" key="1">
    <citation type="submission" date="2019-04" db="EMBL/GenBank/DDBJ databases">
        <authorList>
            <person name="Dong K."/>
        </authorList>
    </citation>
    <scope>NUCLEOTIDE SEQUENCE [LARGE SCALE GENOMIC DNA]</scope>
    <source>
        <strain evidence="12">dk3543</strain>
    </source>
</reference>
<comment type="similarity">
    <text evidence="2 9">Belongs to the zinc-containing alcohol dehydrogenase family.</text>
</comment>
<dbReference type="EMBL" id="SZPY01000002">
    <property type="protein sequence ID" value="TKI62720.1"/>
    <property type="molecule type" value="Genomic_DNA"/>
</dbReference>
<protein>
    <recommendedName>
        <fullName evidence="3">alcohol dehydrogenase</fullName>
        <ecNumber evidence="3">1.1.1.1</ecNumber>
    </recommendedName>
</protein>
<evidence type="ECO:0000259" key="10">
    <source>
        <dbReference type="SMART" id="SM00829"/>
    </source>
</evidence>
<dbReference type="SUPFAM" id="SSF50129">
    <property type="entry name" value="GroES-like"/>
    <property type="match status" value="1"/>
</dbReference>
<name>A0A4U2YNZ0_9ACTN</name>
<keyword evidence="5 9" id="KW-0862">Zinc</keyword>
<dbReference type="Pfam" id="PF00107">
    <property type="entry name" value="ADH_zinc_N"/>
    <property type="match status" value="1"/>
</dbReference>
<evidence type="ECO:0000256" key="1">
    <source>
        <dbReference type="ARBA" id="ARBA00001947"/>
    </source>
</evidence>
<dbReference type="Gene3D" id="3.40.50.720">
    <property type="entry name" value="NAD(P)-binding Rossmann-like Domain"/>
    <property type="match status" value="1"/>
</dbReference>
<organism evidence="11 12">
    <name type="scientific">Nocardioides jishulii</name>
    <dbReference type="NCBI Taxonomy" id="2575440"/>
    <lineage>
        <taxon>Bacteria</taxon>
        <taxon>Bacillati</taxon>
        <taxon>Actinomycetota</taxon>
        <taxon>Actinomycetes</taxon>
        <taxon>Propionibacteriales</taxon>
        <taxon>Nocardioidaceae</taxon>
        <taxon>Nocardioides</taxon>
    </lineage>
</organism>
<keyword evidence="4 9" id="KW-0479">Metal-binding</keyword>
<keyword evidence="6" id="KW-0560">Oxidoreductase</keyword>
<keyword evidence="12" id="KW-1185">Reference proteome</keyword>
<comment type="catalytic activity">
    <reaction evidence="7">
        <text>a secondary alcohol + NAD(+) = a ketone + NADH + H(+)</text>
        <dbReference type="Rhea" id="RHEA:10740"/>
        <dbReference type="ChEBI" id="CHEBI:15378"/>
        <dbReference type="ChEBI" id="CHEBI:17087"/>
        <dbReference type="ChEBI" id="CHEBI:35681"/>
        <dbReference type="ChEBI" id="CHEBI:57540"/>
        <dbReference type="ChEBI" id="CHEBI:57945"/>
        <dbReference type="EC" id="1.1.1.1"/>
    </reaction>
</comment>
<dbReference type="AlphaFoldDB" id="A0A4U2YNZ0"/>
<dbReference type="OrthoDB" id="3567264at2"/>
<dbReference type="Proteomes" id="UP000307808">
    <property type="component" value="Unassembled WGS sequence"/>
</dbReference>
<dbReference type="InterPro" id="IPR011032">
    <property type="entry name" value="GroES-like_sf"/>
</dbReference>
<sequence length="340" mass="35075">MKAIQYTAFGTRPKVVDVERPSPGPGEVLLRVTASGLCHSDEFVMAMPEEGYPYPMPMTLGHEPAGIVAELGSGASGVAVGDAVIVYGCWGCGVCAMCADGTENLCLTGMLSPGLGVDGAMAEFMVVDSVRHLVPIGDLDPVRAASLTDAALTPYQAIKSVLPRLVGGTTTVVIGAGGLGHVAIQLLRQLTPTRVVALDLGQEKLDFAKENGAHEALTSEPAAAATIKEMTRGRGADVVLDFVGADATGELAVSCGGVASAVVVVGAGLGGAKIGLTSAPYNMSVSTSLWGRRKELLELVEMAKRDQISIRTTTYPITDGEKAYEDMHAGRIVGRAVVVP</sequence>
<dbReference type="RefSeq" id="WP_137065989.1">
    <property type="nucleotide sequence ID" value="NZ_CP040748.1"/>
</dbReference>
<comment type="cofactor">
    <cofactor evidence="1 9">
        <name>Zn(2+)</name>
        <dbReference type="ChEBI" id="CHEBI:29105"/>
    </cofactor>
</comment>
<proteinExistence type="inferred from homology"/>
<evidence type="ECO:0000256" key="4">
    <source>
        <dbReference type="ARBA" id="ARBA00022723"/>
    </source>
</evidence>
<evidence type="ECO:0000256" key="5">
    <source>
        <dbReference type="ARBA" id="ARBA00022833"/>
    </source>
</evidence>
<dbReference type="InterPro" id="IPR002328">
    <property type="entry name" value="ADH_Zn_CS"/>
</dbReference>
<dbReference type="PANTHER" id="PTHR42940:SF8">
    <property type="entry name" value="VACUOLAR PROTEIN SORTING-ASSOCIATED PROTEIN 11"/>
    <property type="match status" value="1"/>
</dbReference>
<comment type="catalytic activity">
    <reaction evidence="8">
        <text>a primary alcohol + NAD(+) = an aldehyde + NADH + H(+)</text>
        <dbReference type="Rhea" id="RHEA:10736"/>
        <dbReference type="ChEBI" id="CHEBI:15378"/>
        <dbReference type="ChEBI" id="CHEBI:15734"/>
        <dbReference type="ChEBI" id="CHEBI:17478"/>
        <dbReference type="ChEBI" id="CHEBI:57540"/>
        <dbReference type="ChEBI" id="CHEBI:57945"/>
        <dbReference type="EC" id="1.1.1.1"/>
    </reaction>
</comment>
<dbReference type="GO" id="GO:0008270">
    <property type="term" value="F:zinc ion binding"/>
    <property type="evidence" value="ECO:0007669"/>
    <property type="project" value="InterPro"/>
</dbReference>
<dbReference type="PROSITE" id="PS00059">
    <property type="entry name" value="ADH_ZINC"/>
    <property type="match status" value="1"/>
</dbReference>
<dbReference type="PANTHER" id="PTHR42940">
    <property type="entry name" value="ALCOHOL DEHYDROGENASE 1-RELATED"/>
    <property type="match status" value="1"/>
</dbReference>
<dbReference type="GO" id="GO:0004022">
    <property type="term" value="F:alcohol dehydrogenase (NAD+) activity"/>
    <property type="evidence" value="ECO:0007669"/>
    <property type="project" value="UniProtKB-EC"/>
</dbReference>
<gene>
    <name evidence="11" type="ORF">FC770_10230</name>
</gene>